<dbReference type="EMBL" id="JBHSAT010000004">
    <property type="protein sequence ID" value="MFC3876716.1"/>
    <property type="molecule type" value="Genomic_DNA"/>
</dbReference>
<dbReference type="PANTHER" id="PTHR43133">
    <property type="entry name" value="RNA POLYMERASE ECF-TYPE SIGMA FACTO"/>
    <property type="match status" value="1"/>
</dbReference>
<keyword evidence="3" id="KW-0731">Sigma factor</keyword>
<evidence type="ECO:0000313" key="9">
    <source>
        <dbReference type="Proteomes" id="UP001595812"/>
    </source>
</evidence>
<organism evidence="8 9">
    <name type="scientific">Winogradskyella maritima</name>
    <dbReference type="NCBI Taxonomy" id="1517766"/>
    <lineage>
        <taxon>Bacteria</taxon>
        <taxon>Pseudomonadati</taxon>
        <taxon>Bacteroidota</taxon>
        <taxon>Flavobacteriia</taxon>
        <taxon>Flavobacteriales</taxon>
        <taxon>Flavobacteriaceae</taxon>
        <taxon>Winogradskyella</taxon>
    </lineage>
</organism>
<protein>
    <submittedName>
        <fullName evidence="8">RNA polymerase sigma factor</fullName>
    </submittedName>
</protein>
<dbReference type="InterPro" id="IPR007627">
    <property type="entry name" value="RNA_pol_sigma70_r2"/>
</dbReference>
<dbReference type="Gene3D" id="1.10.10.10">
    <property type="entry name" value="Winged helix-like DNA-binding domain superfamily/Winged helix DNA-binding domain"/>
    <property type="match status" value="1"/>
</dbReference>
<dbReference type="InterPro" id="IPR013324">
    <property type="entry name" value="RNA_pol_sigma_r3/r4-like"/>
</dbReference>
<keyword evidence="9" id="KW-1185">Reference proteome</keyword>
<feature type="domain" description="RNA polymerase sigma-70 region 2" evidence="6">
    <location>
        <begin position="15"/>
        <end position="79"/>
    </location>
</feature>
<proteinExistence type="inferred from homology"/>
<dbReference type="Pfam" id="PF04542">
    <property type="entry name" value="Sigma70_r2"/>
    <property type="match status" value="1"/>
</dbReference>
<evidence type="ECO:0000256" key="3">
    <source>
        <dbReference type="ARBA" id="ARBA00023082"/>
    </source>
</evidence>
<dbReference type="Pfam" id="PF08281">
    <property type="entry name" value="Sigma70_r4_2"/>
    <property type="match status" value="1"/>
</dbReference>
<sequence length="186" mass="21988">MNTQEYVINAEKWMDNYYKFLFNYTRARVSNTLDVEEIISDTFFAALKAKDNFQQKSTERTWLVAILKHKIIDYYRREASHKGRMRKYTMSHEEYQETYHHTTAITESESSTLSDIHLETLENVLEESLAHIPQSQSNVVKLRVYEALSTEEICDRLDISKNNAWVLMSRARKSLATHLTKYDYAV</sequence>
<keyword evidence="5" id="KW-0804">Transcription</keyword>
<dbReference type="RefSeq" id="WP_386097883.1">
    <property type="nucleotide sequence ID" value="NZ_JBHSAT010000004.1"/>
</dbReference>
<accession>A0ABV8AF50</accession>
<dbReference type="PANTHER" id="PTHR43133:SF8">
    <property type="entry name" value="RNA POLYMERASE SIGMA FACTOR HI_1459-RELATED"/>
    <property type="match status" value="1"/>
</dbReference>
<dbReference type="InterPro" id="IPR013249">
    <property type="entry name" value="RNA_pol_sigma70_r4_t2"/>
</dbReference>
<evidence type="ECO:0000256" key="2">
    <source>
        <dbReference type="ARBA" id="ARBA00023015"/>
    </source>
</evidence>
<evidence type="ECO:0000256" key="1">
    <source>
        <dbReference type="ARBA" id="ARBA00010641"/>
    </source>
</evidence>
<dbReference type="SUPFAM" id="SSF88946">
    <property type="entry name" value="Sigma2 domain of RNA polymerase sigma factors"/>
    <property type="match status" value="1"/>
</dbReference>
<dbReference type="NCBIfam" id="TIGR02937">
    <property type="entry name" value="sigma70-ECF"/>
    <property type="match status" value="1"/>
</dbReference>
<dbReference type="InterPro" id="IPR039425">
    <property type="entry name" value="RNA_pol_sigma-70-like"/>
</dbReference>
<comment type="similarity">
    <text evidence="1">Belongs to the sigma-70 factor family. ECF subfamily.</text>
</comment>
<comment type="caution">
    <text evidence="8">The sequence shown here is derived from an EMBL/GenBank/DDBJ whole genome shotgun (WGS) entry which is preliminary data.</text>
</comment>
<dbReference type="InterPro" id="IPR014284">
    <property type="entry name" value="RNA_pol_sigma-70_dom"/>
</dbReference>
<gene>
    <name evidence="8" type="ORF">ACFOSX_05675</name>
</gene>
<dbReference type="InterPro" id="IPR036388">
    <property type="entry name" value="WH-like_DNA-bd_sf"/>
</dbReference>
<dbReference type="Proteomes" id="UP001595812">
    <property type="component" value="Unassembled WGS sequence"/>
</dbReference>
<dbReference type="InterPro" id="IPR013325">
    <property type="entry name" value="RNA_pol_sigma_r2"/>
</dbReference>
<dbReference type="Gene3D" id="1.10.1740.10">
    <property type="match status" value="1"/>
</dbReference>
<evidence type="ECO:0000259" key="6">
    <source>
        <dbReference type="Pfam" id="PF04542"/>
    </source>
</evidence>
<evidence type="ECO:0000259" key="7">
    <source>
        <dbReference type="Pfam" id="PF08281"/>
    </source>
</evidence>
<dbReference type="SUPFAM" id="SSF88659">
    <property type="entry name" value="Sigma3 and sigma4 domains of RNA polymerase sigma factors"/>
    <property type="match status" value="1"/>
</dbReference>
<name>A0ABV8AF50_9FLAO</name>
<reference evidence="9" key="1">
    <citation type="journal article" date="2019" name="Int. J. Syst. Evol. Microbiol.">
        <title>The Global Catalogue of Microorganisms (GCM) 10K type strain sequencing project: providing services to taxonomists for standard genome sequencing and annotation.</title>
        <authorList>
            <consortium name="The Broad Institute Genomics Platform"/>
            <consortium name="The Broad Institute Genome Sequencing Center for Infectious Disease"/>
            <person name="Wu L."/>
            <person name="Ma J."/>
        </authorList>
    </citation>
    <scope>NUCLEOTIDE SEQUENCE [LARGE SCALE GENOMIC DNA]</scope>
    <source>
        <strain evidence="9">CECT 8979</strain>
    </source>
</reference>
<evidence type="ECO:0000313" key="8">
    <source>
        <dbReference type="EMBL" id="MFC3876716.1"/>
    </source>
</evidence>
<evidence type="ECO:0000256" key="5">
    <source>
        <dbReference type="ARBA" id="ARBA00023163"/>
    </source>
</evidence>
<keyword evidence="4" id="KW-0238">DNA-binding</keyword>
<keyword evidence="2" id="KW-0805">Transcription regulation</keyword>
<evidence type="ECO:0000256" key="4">
    <source>
        <dbReference type="ARBA" id="ARBA00023125"/>
    </source>
</evidence>
<feature type="domain" description="RNA polymerase sigma factor 70 region 4 type 2" evidence="7">
    <location>
        <begin position="125"/>
        <end position="175"/>
    </location>
</feature>